<feature type="compositionally biased region" description="Low complexity" evidence="1">
    <location>
        <begin position="65"/>
        <end position="143"/>
    </location>
</feature>
<proteinExistence type="predicted"/>
<dbReference type="Proteomes" id="UP001497497">
    <property type="component" value="Unassembled WGS sequence"/>
</dbReference>
<gene>
    <name evidence="2" type="ORF">GSLYS_00004875001</name>
</gene>
<dbReference type="EMBL" id="CAXITT010000075">
    <property type="protein sequence ID" value="CAL1530750.1"/>
    <property type="molecule type" value="Genomic_DNA"/>
</dbReference>
<organism evidence="2 3">
    <name type="scientific">Lymnaea stagnalis</name>
    <name type="common">Great pond snail</name>
    <name type="synonym">Helix stagnalis</name>
    <dbReference type="NCBI Taxonomy" id="6523"/>
    <lineage>
        <taxon>Eukaryota</taxon>
        <taxon>Metazoa</taxon>
        <taxon>Spiralia</taxon>
        <taxon>Lophotrochozoa</taxon>
        <taxon>Mollusca</taxon>
        <taxon>Gastropoda</taxon>
        <taxon>Heterobranchia</taxon>
        <taxon>Euthyneura</taxon>
        <taxon>Panpulmonata</taxon>
        <taxon>Hygrophila</taxon>
        <taxon>Lymnaeoidea</taxon>
        <taxon>Lymnaeidae</taxon>
        <taxon>Lymnaea</taxon>
    </lineage>
</organism>
<name>A0AAV2HAH9_LYMST</name>
<evidence type="ECO:0000313" key="3">
    <source>
        <dbReference type="Proteomes" id="UP001497497"/>
    </source>
</evidence>
<evidence type="ECO:0000256" key="1">
    <source>
        <dbReference type="SAM" id="MobiDB-lite"/>
    </source>
</evidence>
<keyword evidence="3" id="KW-1185">Reference proteome</keyword>
<comment type="caution">
    <text evidence="2">The sequence shown here is derived from an EMBL/GenBank/DDBJ whole genome shotgun (WGS) entry which is preliminary data.</text>
</comment>
<dbReference type="AlphaFoldDB" id="A0AAV2HAH9"/>
<feature type="region of interest" description="Disordered" evidence="1">
    <location>
        <begin position="39"/>
        <end position="156"/>
    </location>
</feature>
<evidence type="ECO:0000313" key="2">
    <source>
        <dbReference type="EMBL" id="CAL1530750.1"/>
    </source>
</evidence>
<protein>
    <submittedName>
        <fullName evidence="2">Uncharacterized protein</fullName>
    </submittedName>
</protein>
<reference evidence="2 3" key="1">
    <citation type="submission" date="2024-04" db="EMBL/GenBank/DDBJ databases">
        <authorList>
            <consortium name="Genoscope - CEA"/>
            <person name="William W."/>
        </authorList>
    </citation>
    <scope>NUCLEOTIDE SEQUENCE [LARGE SCALE GENOMIC DNA]</scope>
</reference>
<accession>A0AAV2HAH9</accession>
<sequence length="216" mass="23405">MRKQSDMLLTAIYVTFTITYVVCVSPDLGAPDSNNLNMEFTPDDSAAGGLDTSLDNSNATPMVITTPPMTTSTTPTTTTTTTQPTTTTVKLSTTSSSTTSTTTRTSSTTSRTTPTTSTTTSTTTPRRTTAASTTSTTRTTPRAPTTPPPTTTVKNDYNRLPTQFPYDPNPPFNPYPNGWGFPNHHNPHNQHNQHGTGQWSGGRLNIPWWMLLLEEV</sequence>